<gene>
    <name evidence="1" type="ORF">D8M04_07330</name>
</gene>
<accession>A0A498DBQ2</accession>
<keyword evidence="2" id="KW-1185">Reference proteome</keyword>
<dbReference type="AlphaFoldDB" id="A0A498DBQ2"/>
<reference evidence="1 2" key="1">
    <citation type="submission" date="2018-10" db="EMBL/GenBank/DDBJ databases">
        <title>Oceanobacillus sp. YLB-02 draft genome.</title>
        <authorList>
            <person name="Yu L."/>
        </authorList>
    </citation>
    <scope>NUCLEOTIDE SEQUENCE [LARGE SCALE GENOMIC DNA]</scope>
    <source>
        <strain evidence="1 2">YLB-02</strain>
    </source>
</reference>
<dbReference type="RefSeq" id="WP_121522249.1">
    <property type="nucleotide sequence ID" value="NZ_RCHR01000002.1"/>
</dbReference>
<evidence type="ECO:0000313" key="2">
    <source>
        <dbReference type="Proteomes" id="UP000270219"/>
    </source>
</evidence>
<dbReference type="OrthoDB" id="2648027at2"/>
<organism evidence="1 2">
    <name type="scientific">Oceanobacillus piezotolerans</name>
    <dbReference type="NCBI Taxonomy" id="2448030"/>
    <lineage>
        <taxon>Bacteria</taxon>
        <taxon>Bacillati</taxon>
        <taxon>Bacillota</taxon>
        <taxon>Bacilli</taxon>
        <taxon>Bacillales</taxon>
        <taxon>Bacillaceae</taxon>
        <taxon>Oceanobacillus</taxon>
    </lineage>
</organism>
<comment type="caution">
    <text evidence="1">The sequence shown here is derived from an EMBL/GenBank/DDBJ whole genome shotgun (WGS) entry which is preliminary data.</text>
</comment>
<name>A0A498DBQ2_9BACI</name>
<dbReference type="Proteomes" id="UP000270219">
    <property type="component" value="Unassembled WGS sequence"/>
</dbReference>
<sequence length="141" mass="16475">MEKHKISLMEAYMIETLRRHGISNEELLAAVRSGDISEWEKINDRYDFKDLLKLAEKDSAAFQSILYDGYGVKFVTYQGLQNLLAIRFKKEKDRDYELIENGLDGLQLDEQEQIQLEEMLSVNWVISKNENGESLRIELRG</sequence>
<evidence type="ECO:0000313" key="1">
    <source>
        <dbReference type="EMBL" id="RLL46998.1"/>
    </source>
</evidence>
<dbReference type="EMBL" id="RCHR01000002">
    <property type="protein sequence ID" value="RLL46998.1"/>
    <property type="molecule type" value="Genomic_DNA"/>
</dbReference>
<protein>
    <submittedName>
        <fullName evidence="1">Uncharacterized protein</fullName>
    </submittedName>
</protein>
<proteinExistence type="predicted"/>